<accession>A0A2P5BKJ9</accession>
<proteinExistence type="predicted"/>
<dbReference type="AlphaFoldDB" id="A0A2P5BKJ9"/>
<reference evidence="2" key="1">
    <citation type="submission" date="2016-06" db="EMBL/GenBank/DDBJ databases">
        <title>Parallel loss of symbiosis genes in relatives of nitrogen-fixing non-legume Parasponia.</title>
        <authorList>
            <person name="Van Velzen R."/>
            <person name="Holmer R."/>
            <person name="Bu F."/>
            <person name="Rutten L."/>
            <person name="Van Zeijl A."/>
            <person name="Liu W."/>
            <person name="Santuari L."/>
            <person name="Cao Q."/>
            <person name="Sharma T."/>
            <person name="Shen D."/>
            <person name="Roswanjaya Y."/>
            <person name="Wardhani T."/>
            <person name="Kalhor M.S."/>
            <person name="Jansen J."/>
            <person name="Van den Hoogen J."/>
            <person name="Gungor B."/>
            <person name="Hartog M."/>
            <person name="Hontelez J."/>
            <person name="Verver J."/>
            <person name="Yang W.-C."/>
            <person name="Schijlen E."/>
            <person name="Repin R."/>
            <person name="Schilthuizen M."/>
            <person name="Schranz E."/>
            <person name="Heidstra R."/>
            <person name="Miyata K."/>
            <person name="Fedorova E."/>
            <person name="Kohlen W."/>
            <person name="Bisseling T."/>
            <person name="Smit S."/>
            <person name="Geurts R."/>
        </authorList>
    </citation>
    <scope>NUCLEOTIDE SEQUENCE [LARGE SCALE GENOMIC DNA]</scope>
    <source>
        <strain evidence="2">cv. WU1-14</strain>
    </source>
</reference>
<dbReference type="EMBL" id="JXTB01000263">
    <property type="protein sequence ID" value="PON49315.1"/>
    <property type="molecule type" value="Genomic_DNA"/>
</dbReference>
<dbReference type="Proteomes" id="UP000237105">
    <property type="component" value="Unassembled WGS sequence"/>
</dbReference>
<gene>
    <name evidence="1" type="ORF">PanWU01x14_230870</name>
</gene>
<name>A0A2P5BKJ9_PARAD</name>
<comment type="caution">
    <text evidence="1">The sequence shown here is derived from an EMBL/GenBank/DDBJ whole genome shotgun (WGS) entry which is preliminary data.</text>
</comment>
<dbReference type="OrthoDB" id="10336396at2759"/>
<evidence type="ECO:0000313" key="1">
    <source>
        <dbReference type="EMBL" id="PON49315.1"/>
    </source>
</evidence>
<organism evidence="1 2">
    <name type="scientific">Parasponia andersonii</name>
    <name type="common">Sponia andersonii</name>
    <dbReference type="NCBI Taxonomy" id="3476"/>
    <lineage>
        <taxon>Eukaryota</taxon>
        <taxon>Viridiplantae</taxon>
        <taxon>Streptophyta</taxon>
        <taxon>Embryophyta</taxon>
        <taxon>Tracheophyta</taxon>
        <taxon>Spermatophyta</taxon>
        <taxon>Magnoliopsida</taxon>
        <taxon>eudicotyledons</taxon>
        <taxon>Gunneridae</taxon>
        <taxon>Pentapetalae</taxon>
        <taxon>rosids</taxon>
        <taxon>fabids</taxon>
        <taxon>Rosales</taxon>
        <taxon>Cannabaceae</taxon>
        <taxon>Parasponia</taxon>
    </lineage>
</organism>
<protein>
    <submittedName>
        <fullName evidence="1">Uncharacterized protein</fullName>
    </submittedName>
</protein>
<evidence type="ECO:0000313" key="2">
    <source>
        <dbReference type="Proteomes" id="UP000237105"/>
    </source>
</evidence>
<sequence length="62" mass="7339">MAHDWKAISALFWAPAGCGIWPLDWRCPYSFKNNLHIVLCQIIVVYRMLSFSRVSNERNLIW</sequence>
<keyword evidence="2" id="KW-1185">Reference proteome</keyword>